<dbReference type="InterPro" id="IPR000667">
    <property type="entry name" value="Peptidase_S13"/>
</dbReference>
<dbReference type="GO" id="GO:0006508">
    <property type="term" value="P:proteolysis"/>
    <property type="evidence" value="ECO:0007669"/>
    <property type="project" value="InterPro"/>
</dbReference>
<dbReference type="SUPFAM" id="SSF56601">
    <property type="entry name" value="beta-lactamase/transpeptidase-like"/>
    <property type="match status" value="1"/>
</dbReference>
<dbReference type="AlphaFoldDB" id="A0A6L5YVF4"/>
<dbReference type="RefSeq" id="WP_154443753.1">
    <property type="nucleotide sequence ID" value="NZ_WIND01000001.1"/>
</dbReference>
<evidence type="ECO:0000256" key="3">
    <source>
        <dbReference type="SAM" id="SignalP"/>
    </source>
</evidence>
<dbReference type="EC" id="3.4.16.4" evidence="4"/>
<evidence type="ECO:0000313" key="4">
    <source>
        <dbReference type="EMBL" id="MSU88040.1"/>
    </source>
</evidence>
<protein>
    <submittedName>
        <fullName evidence="4">D-alanyl-D-alanine carboxypeptidase/D-alanyl-D-alanine-endopeptidase</fullName>
        <ecNumber evidence="4">3.4.16.4</ecNumber>
    </submittedName>
</protein>
<dbReference type="InterPro" id="IPR006311">
    <property type="entry name" value="TAT_signal"/>
</dbReference>
<evidence type="ECO:0000256" key="2">
    <source>
        <dbReference type="ARBA" id="ARBA00022801"/>
    </source>
</evidence>
<dbReference type="EMBL" id="WIND01000001">
    <property type="protein sequence ID" value="MSU88040.1"/>
    <property type="molecule type" value="Genomic_DNA"/>
</dbReference>
<proteinExistence type="inferred from homology"/>
<keyword evidence="2 4" id="KW-0378">Hydrolase</keyword>
<dbReference type="GO" id="GO:0000270">
    <property type="term" value="P:peptidoglycan metabolic process"/>
    <property type="evidence" value="ECO:0007669"/>
    <property type="project" value="TreeGrafter"/>
</dbReference>
<dbReference type="PANTHER" id="PTHR30023">
    <property type="entry name" value="D-ALANYL-D-ALANINE CARBOXYPEPTIDASE"/>
    <property type="match status" value="1"/>
</dbReference>
<reference evidence="4 5" key="1">
    <citation type="submission" date="2019-10" db="EMBL/GenBank/DDBJ databases">
        <title>Cognatihalovulum marinum gen. nov. sp. nov., a new member of the family Rhodobacteraceae isolated from deep seawater of the Northwest Indian Ocean.</title>
        <authorList>
            <person name="Ruan C."/>
            <person name="Wang J."/>
            <person name="Zheng X."/>
            <person name="Song L."/>
            <person name="Zhu Y."/>
            <person name="Huang Y."/>
            <person name="Lu Z."/>
            <person name="Du W."/>
            <person name="Huang L."/>
            <person name="Dai X."/>
        </authorList>
    </citation>
    <scope>NUCLEOTIDE SEQUENCE [LARGE SCALE GENOMIC DNA]</scope>
    <source>
        <strain evidence="4 5">2CG4</strain>
    </source>
</reference>
<accession>A0A6L5YVF4</accession>
<comment type="similarity">
    <text evidence="1">Belongs to the peptidase S13 family.</text>
</comment>
<evidence type="ECO:0000313" key="5">
    <source>
        <dbReference type="Proteomes" id="UP000474957"/>
    </source>
</evidence>
<name>A0A6L5YVF4_9RHOB</name>
<dbReference type="PANTHER" id="PTHR30023:SF0">
    <property type="entry name" value="PENICILLIN-SENSITIVE CARBOXYPEPTIDASE A"/>
    <property type="match status" value="1"/>
</dbReference>
<dbReference type="Gene3D" id="3.40.710.10">
    <property type="entry name" value="DD-peptidase/beta-lactamase superfamily"/>
    <property type="match status" value="1"/>
</dbReference>
<keyword evidence="4" id="KW-0121">Carboxypeptidase</keyword>
<dbReference type="Pfam" id="PF02113">
    <property type="entry name" value="Peptidase_S13"/>
    <property type="match status" value="1"/>
</dbReference>
<organism evidence="4 5">
    <name type="scientific">Halovulum marinum</name>
    <dbReference type="NCBI Taxonomy" id="2662447"/>
    <lineage>
        <taxon>Bacteria</taxon>
        <taxon>Pseudomonadati</taxon>
        <taxon>Pseudomonadota</taxon>
        <taxon>Alphaproteobacteria</taxon>
        <taxon>Rhodobacterales</taxon>
        <taxon>Paracoccaceae</taxon>
        <taxon>Halovulum</taxon>
    </lineage>
</organism>
<comment type="caution">
    <text evidence="4">The sequence shown here is derived from an EMBL/GenBank/DDBJ whole genome shotgun (WGS) entry which is preliminary data.</text>
</comment>
<dbReference type="PRINTS" id="PR00922">
    <property type="entry name" value="DADACBPTASE3"/>
</dbReference>
<dbReference type="InterPro" id="IPR012338">
    <property type="entry name" value="Beta-lactam/transpept-like"/>
</dbReference>
<dbReference type="NCBIfam" id="TIGR00666">
    <property type="entry name" value="PBP4"/>
    <property type="match status" value="1"/>
</dbReference>
<keyword evidence="5" id="KW-1185">Reference proteome</keyword>
<sequence length="484" mass="51299">MTLSRRALLSGLAATLPGAALAQVRPLPRPSGLRLPPPEGSAEAILADWGLREITGFALRDLSSGRVVEAHQPRLPLPPASVSKAITTLYGLAALGPGYRFRTRVAITGPVQNGRVRGDLYLIGDGDPHLDTDGLADLAGQVADAGIFGVDGNAYVMAGALPYHRQIDPEQPVHVGYNPAISGLNLNFNRVHFEWKPDGGEYRLAMTARSGRFDPAVRLAEMRVVDRNGPVFAYAADGGREIWSVARGALGKGGARWLPVREPARYAAEVFRTLAVQHNLRLPELRLAERLPEGLAVVAEAESAPLERMAAAMLKYSTNLTAEVLGLRATQITGQQPASIADSAVAMTDWLTATHGIGGARFVNHSGLTDVTRISASELVQVLDIAAVGALPGLLKPVNLPDVEKAGCRVIAKTGTLNFARGLAGYIEDGGGRRYAFAILSADMAARAQAVTVENPRGGRGWLGRARAQERALLARWAGMIAAA</sequence>
<dbReference type="PROSITE" id="PS51318">
    <property type="entry name" value="TAT"/>
    <property type="match status" value="1"/>
</dbReference>
<dbReference type="GO" id="GO:0009002">
    <property type="term" value="F:serine-type D-Ala-D-Ala carboxypeptidase activity"/>
    <property type="evidence" value="ECO:0007669"/>
    <property type="project" value="UniProtKB-EC"/>
</dbReference>
<dbReference type="Gene3D" id="3.50.80.20">
    <property type="entry name" value="D-Ala-D-Ala carboxypeptidase C, peptidase S13"/>
    <property type="match status" value="1"/>
</dbReference>
<keyword evidence="4" id="KW-0645">Protease</keyword>
<keyword evidence="3" id="KW-0732">Signal</keyword>
<dbReference type="Proteomes" id="UP000474957">
    <property type="component" value="Unassembled WGS sequence"/>
</dbReference>
<gene>
    <name evidence="4" type="primary">dacB</name>
    <name evidence="4" type="ORF">GE300_00235</name>
</gene>
<evidence type="ECO:0000256" key="1">
    <source>
        <dbReference type="ARBA" id="ARBA00006096"/>
    </source>
</evidence>
<feature type="chain" id="PRO_5026712382" evidence="3">
    <location>
        <begin position="23"/>
        <end position="484"/>
    </location>
</feature>
<feature type="signal peptide" evidence="3">
    <location>
        <begin position="1"/>
        <end position="22"/>
    </location>
</feature>